<dbReference type="Pfam" id="PF14307">
    <property type="entry name" value="Glyco_tran_WbsX"/>
    <property type="match status" value="1"/>
</dbReference>
<proteinExistence type="predicted"/>
<evidence type="ECO:0000256" key="1">
    <source>
        <dbReference type="SAM" id="Phobius"/>
    </source>
</evidence>
<keyword evidence="1" id="KW-0812">Transmembrane</keyword>
<evidence type="ECO:0000313" key="2">
    <source>
        <dbReference type="EMBL" id="KAA6316397.1"/>
    </source>
</evidence>
<sequence>MSKKARVIAFYLPQYHPTPSNDKWWGKGFTEWTNVGKAKPLFKGHYQPKVPADLGYYDLRLPEVREAQAQMAHEAGIEGFCYYHYWFGNGKQELELPFNEVLKLGKPDFPFCLCWDFVATIVKLVFFLSIVTFKINSLCKHRAYPSQ</sequence>
<organism evidence="2">
    <name type="scientific">termite gut metagenome</name>
    <dbReference type="NCBI Taxonomy" id="433724"/>
    <lineage>
        <taxon>unclassified sequences</taxon>
        <taxon>metagenomes</taxon>
        <taxon>organismal metagenomes</taxon>
    </lineage>
</organism>
<reference evidence="2" key="1">
    <citation type="submission" date="2019-03" db="EMBL/GenBank/DDBJ databases">
        <title>Single cell metagenomics reveals metabolic interactions within the superorganism composed of flagellate Streblomastix strix and complex community of Bacteroidetes bacteria on its surface.</title>
        <authorList>
            <person name="Treitli S.C."/>
            <person name="Kolisko M."/>
            <person name="Husnik F."/>
            <person name="Keeling P."/>
            <person name="Hampl V."/>
        </authorList>
    </citation>
    <scope>NUCLEOTIDE SEQUENCE</scope>
    <source>
        <strain evidence="2">STM</strain>
    </source>
</reference>
<dbReference type="EMBL" id="SNRY01004896">
    <property type="protein sequence ID" value="KAA6316397.1"/>
    <property type="molecule type" value="Genomic_DNA"/>
</dbReference>
<dbReference type="InterPro" id="IPR032719">
    <property type="entry name" value="WbsX"/>
</dbReference>
<dbReference type="Gene3D" id="3.20.20.80">
    <property type="entry name" value="Glycosidases"/>
    <property type="match status" value="1"/>
</dbReference>
<name>A0A5J4Q430_9ZZZZ</name>
<comment type="caution">
    <text evidence="2">The sequence shown here is derived from an EMBL/GenBank/DDBJ whole genome shotgun (WGS) entry which is preliminary data.</text>
</comment>
<dbReference type="PANTHER" id="PTHR41244:SF1">
    <property type="entry name" value="GLYCOSYLTRANSFERASE"/>
    <property type="match status" value="1"/>
</dbReference>
<gene>
    <name evidence="2" type="ORF">EZS27_033290</name>
</gene>
<keyword evidence="1" id="KW-1133">Transmembrane helix</keyword>
<dbReference type="AlphaFoldDB" id="A0A5J4Q430"/>
<keyword evidence="1" id="KW-0472">Membrane</keyword>
<evidence type="ECO:0008006" key="3">
    <source>
        <dbReference type="Google" id="ProtNLM"/>
    </source>
</evidence>
<accession>A0A5J4Q430</accession>
<feature type="transmembrane region" description="Helical" evidence="1">
    <location>
        <begin position="113"/>
        <end position="133"/>
    </location>
</feature>
<protein>
    <recommendedName>
        <fullName evidence="3">Lipopolysaccharide biosynthesis protein</fullName>
    </recommendedName>
</protein>
<dbReference type="PANTHER" id="PTHR41244">
    <property type="entry name" value="RHAMNAN SYNTHESIS F"/>
    <property type="match status" value="1"/>
</dbReference>